<feature type="region of interest" description="Disordered" evidence="1">
    <location>
        <begin position="1"/>
        <end position="31"/>
    </location>
</feature>
<dbReference type="EMBL" id="AKGD01000001">
    <property type="protein sequence ID" value="EIT70097.1"/>
    <property type="molecule type" value="Genomic_DNA"/>
</dbReference>
<reference evidence="2" key="2">
    <citation type="submission" date="2012-05" db="EMBL/GenBank/DDBJ databases">
        <authorList>
            <person name="Park J.-H."/>
            <person name="Zylstra G.J."/>
            <person name="Chae J.-C."/>
        </authorList>
    </citation>
    <scope>NUCLEOTIDE SEQUENCE</scope>
    <source>
        <strain evidence="2">AP103</strain>
    </source>
</reference>
<evidence type="ECO:0000313" key="3">
    <source>
        <dbReference type="EMBL" id="EIT70097.1"/>
    </source>
</evidence>
<evidence type="ECO:0000313" key="4">
    <source>
        <dbReference type="Proteomes" id="UP000003704"/>
    </source>
</evidence>
<accession>I8T7H2</accession>
<dbReference type="Proteomes" id="UP000003704">
    <property type="component" value="Unassembled WGS sequence"/>
</dbReference>
<dbReference type="EMBL" id="AKGD01000001">
    <property type="protein sequence ID" value="EIT69910.1"/>
    <property type="molecule type" value="Genomic_DNA"/>
</dbReference>
<evidence type="ECO:0000256" key="1">
    <source>
        <dbReference type="SAM" id="MobiDB-lite"/>
    </source>
</evidence>
<dbReference type="STRING" id="1172194.WQQ_00470"/>
<gene>
    <name evidence="2" type="ORF">WQQ_00470</name>
    <name evidence="3" type="ORF">WQQ_02340</name>
</gene>
<feature type="compositionally biased region" description="Basic and acidic residues" evidence="1">
    <location>
        <begin position="1"/>
        <end position="14"/>
    </location>
</feature>
<protein>
    <submittedName>
        <fullName evidence="2">Uncharacterized protein</fullName>
    </submittedName>
</protein>
<reference evidence="2 4" key="1">
    <citation type="journal article" date="2012" name="J. Bacteriol.">
        <title>Genome Sequence of n-Alkane-Degrading Hydrocarboniphaga effusa Strain AP103T (ATCC BAA-332T).</title>
        <authorList>
            <person name="Chang H.K."/>
            <person name="Zylstra G.J."/>
            <person name="Chae J.C."/>
        </authorList>
    </citation>
    <scope>NUCLEOTIDE SEQUENCE [LARGE SCALE GENOMIC DNA]</scope>
    <source>
        <strain evidence="2 4">AP103</strain>
    </source>
</reference>
<dbReference type="AlphaFoldDB" id="I8T7H2"/>
<comment type="caution">
    <text evidence="2">The sequence shown here is derived from an EMBL/GenBank/DDBJ whole genome shotgun (WGS) entry which is preliminary data.</text>
</comment>
<organism evidence="2 4">
    <name type="scientific">Hydrocarboniphaga effusa AP103</name>
    <dbReference type="NCBI Taxonomy" id="1172194"/>
    <lineage>
        <taxon>Bacteria</taxon>
        <taxon>Pseudomonadati</taxon>
        <taxon>Pseudomonadota</taxon>
        <taxon>Gammaproteobacteria</taxon>
        <taxon>Nevskiales</taxon>
        <taxon>Nevskiaceae</taxon>
        <taxon>Hydrocarboniphaga</taxon>
    </lineage>
</organism>
<name>I8T7H2_9GAMM</name>
<evidence type="ECO:0000313" key="2">
    <source>
        <dbReference type="EMBL" id="EIT69910.1"/>
    </source>
</evidence>
<sequence>MVAQPERDKGHLLPDLEEATSPPGRGSIPGIEIRFDIPCAFSAGQANP</sequence>
<proteinExistence type="predicted"/>
<keyword evidence="4" id="KW-1185">Reference proteome</keyword>